<feature type="transmembrane region" description="Helical" evidence="10">
    <location>
        <begin position="133"/>
        <end position="156"/>
    </location>
</feature>
<evidence type="ECO:0000256" key="1">
    <source>
        <dbReference type="ARBA" id="ARBA00004141"/>
    </source>
</evidence>
<dbReference type="SUPFAM" id="SSF52540">
    <property type="entry name" value="P-loop containing nucleoside triphosphate hydrolases"/>
    <property type="match status" value="1"/>
</dbReference>
<evidence type="ECO:0000313" key="15">
    <source>
        <dbReference type="Proteomes" id="UP000759131"/>
    </source>
</evidence>
<evidence type="ECO:0000256" key="3">
    <source>
        <dbReference type="ARBA" id="ARBA00009726"/>
    </source>
</evidence>
<dbReference type="Gene3D" id="1.20.1560.10">
    <property type="entry name" value="ABC transporter type 1, transmembrane domain"/>
    <property type="match status" value="1"/>
</dbReference>
<evidence type="ECO:0000256" key="2">
    <source>
        <dbReference type="ARBA" id="ARBA00008789"/>
    </source>
</evidence>
<comment type="subcellular location">
    <subcellularLocation>
        <location evidence="1 10">Membrane</location>
        <topology evidence="1 10">Multi-pass membrane protein</topology>
    </subcellularLocation>
</comment>
<feature type="domain" description="ABC transmembrane type-1" evidence="13">
    <location>
        <begin position="68"/>
        <end position="192"/>
    </location>
</feature>
<dbReference type="EMBL" id="CAJPIZ010000436">
    <property type="protein sequence ID" value="CAG2101427.1"/>
    <property type="molecule type" value="Genomic_DNA"/>
</dbReference>
<accession>A0A7R9PUD8</accession>
<feature type="region of interest" description="Disordered" evidence="11">
    <location>
        <begin position="519"/>
        <end position="573"/>
    </location>
</feature>
<dbReference type="Pfam" id="PF00664">
    <property type="entry name" value="ABC_membrane"/>
    <property type="match status" value="1"/>
</dbReference>
<dbReference type="EMBL" id="OC855011">
    <property type="protein sequence ID" value="CAD7620997.1"/>
    <property type="molecule type" value="Genomic_DNA"/>
</dbReference>
<keyword evidence="6" id="KW-0547">Nucleotide-binding</keyword>
<feature type="compositionally biased region" description="Polar residues" evidence="11">
    <location>
        <begin position="519"/>
        <end position="531"/>
    </location>
</feature>
<dbReference type="InterPro" id="IPR017871">
    <property type="entry name" value="ABC_transporter-like_CS"/>
</dbReference>
<dbReference type="GO" id="GO:0140359">
    <property type="term" value="F:ABC-type transporter activity"/>
    <property type="evidence" value="ECO:0007669"/>
    <property type="project" value="InterPro"/>
</dbReference>
<feature type="compositionally biased region" description="Polar residues" evidence="11">
    <location>
        <begin position="839"/>
        <end position="848"/>
    </location>
</feature>
<dbReference type="InterPro" id="IPR018629">
    <property type="entry name" value="XK-rel"/>
</dbReference>
<comment type="similarity">
    <text evidence="2 10">Belongs to the XK family.</text>
</comment>
<dbReference type="InterPro" id="IPR027417">
    <property type="entry name" value="P-loop_NTPase"/>
</dbReference>
<feature type="region of interest" description="Disordered" evidence="11">
    <location>
        <begin position="650"/>
        <end position="671"/>
    </location>
</feature>
<dbReference type="SUPFAM" id="SSF90123">
    <property type="entry name" value="ABC transporter transmembrane region"/>
    <property type="match status" value="1"/>
</dbReference>
<dbReference type="SMART" id="SM00382">
    <property type="entry name" value="AAA"/>
    <property type="match status" value="1"/>
</dbReference>
<dbReference type="CDD" id="cd03244">
    <property type="entry name" value="ABCC_MRP_domain2"/>
    <property type="match status" value="1"/>
</dbReference>
<dbReference type="Pfam" id="PF09815">
    <property type="entry name" value="XK-related"/>
    <property type="match status" value="2"/>
</dbReference>
<evidence type="ECO:0000256" key="10">
    <source>
        <dbReference type="RuleBase" id="RU910716"/>
    </source>
</evidence>
<feature type="compositionally biased region" description="Low complexity" evidence="11">
    <location>
        <begin position="862"/>
        <end position="889"/>
    </location>
</feature>
<feature type="compositionally biased region" description="Low complexity" evidence="11">
    <location>
        <begin position="532"/>
        <end position="565"/>
    </location>
</feature>
<name>A0A7R9PUD8_9ACAR</name>
<feature type="transmembrane region" description="Helical" evidence="10">
    <location>
        <begin position="1189"/>
        <end position="1205"/>
    </location>
</feature>
<organism evidence="14">
    <name type="scientific">Medioppia subpectinata</name>
    <dbReference type="NCBI Taxonomy" id="1979941"/>
    <lineage>
        <taxon>Eukaryota</taxon>
        <taxon>Metazoa</taxon>
        <taxon>Ecdysozoa</taxon>
        <taxon>Arthropoda</taxon>
        <taxon>Chelicerata</taxon>
        <taxon>Arachnida</taxon>
        <taxon>Acari</taxon>
        <taxon>Acariformes</taxon>
        <taxon>Sarcoptiformes</taxon>
        <taxon>Oribatida</taxon>
        <taxon>Brachypylina</taxon>
        <taxon>Oppioidea</taxon>
        <taxon>Oppiidae</taxon>
        <taxon>Medioppia</taxon>
    </lineage>
</organism>
<evidence type="ECO:0000256" key="9">
    <source>
        <dbReference type="ARBA" id="ARBA00023136"/>
    </source>
</evidence>
<dbReference type="OrthoDB" id="6500128at2759"/>
<dbReference type="GO" id="GO:0005524">
    <property type="term" value="F:ATP binding"/>
    <property type="evidence" value="ECO:0007669"/>
    <property type="project" value="UniProtKB-KW"/>
</dbReference>
<dbReference type="PROSITE" id="PS00211">
    <property type="entry name" value="ABC_TRANSPORTER_1"/>
    <property type="match status" value="1"/>
</dbReference>
<sequence length="1315" mass="147927">MALMLTGLTTYGVRQSAEVESQMTSVERIIEYSKLPQEAALSAQDSHKPPPDWPQKGEIELKDMTRAVYIKSARDIKRAEGLTRSPVYSHVSITLNGLASVRAFGAQEVFEKQFYIYQDDHSATWMLVTTSSYAFALIVDGLCFIYTVIIVTIFMVFPDKLGAGETGLALSSALMLMGLTQWGVRLSAEVESQMTSVERIIEYSKLPQEAALTAHDSHKPPPDWPQRGQIELKDMSLYYSGSDKPVLKNLNCVINAGEKVGICGRTGAGKSSIISALFRMVEPKGQIVMDGINTGSIGLRDLRSAISIIPQDPVVFTGTVRKNLDPFGEYSDQRIWSALEEVQLKGAVGDLPGQLDGQLAEGGANLSVGQRQLVCLARAILRHNRVLVLDEATANVDHQTDALIQTTIRRKFSDCTVLTIAHRLNTIIDCDRVLVLDAGEIIEFDEPFVLLQRKGQLYDMCRKTGKHMFNHLLNMAKESHLKRLNATQVEDEEDRDRECINYIHIQYGTDSPMIEMSVRNRQSPDNNSMNETTSSAGTSDTTGSTSSLPSADSMDSIDSISDSRSTLNSTPNGSAQVNCLQPCSIWHIALTCVSIGLLLWDAYSDYARVVNYGLDQHYRYCGLTLASALTPLWIITTIIRRRDDNNTPDNFPVWSSGHNTRSPDNGEPSTGFDPLPPPVWYRYTSTLLMWAKLAHIQRYVDILLHQLNSRQQSRSRESRQMNLNAVLHKSTEMTSLMLMVCFMGSAPQLVLQLYIEAKDMPQTISLWTEVVILSSLVTLSKSMVSYESIQMPNMNLQWPCPDDRWYKAIAWLPHISCFFIGLNNMSSIMDIWRRDTGPPATNSPNTDNEIPMNALPVRNSQSADNNSLNDSTSSDETTAMIASTSSPTPAATPPLLTGNGQRNNGPEIVAYRRIFAAIRRLITGWTQSAPLTQAPSELPRSATPFSDWDKFMARYCIVIYLWDVVSDFYLHTNSYPISDLTLRRYFGLTLLFVLLPSFVMTFIMRRWYDQWQCDGRPVQFMYPAPNIYIRHLKTWAQLGPFYRYKEILDHGLQSRDTARSSEERCEHLTILYYKQLEMSRLRLIDTFVESGPQLIILAKTSTELPDILTIGSVLGSLAALSSALVNYELAPYMGMGSIVNFIWRLLTIMARVLAMALFASVFPVYMGLACCGHWLIINPNTRLTEFTRKNYTSAACLAYVLIFCYHDSCGKLTGQQVIYYPIVVIENCALIGFWYAYCPTGLWYTWLALYAHFGCFILGLIIMGVYYICLYRRAVNVGQVINAPEPWWYIYAHVEVIKRLLGWATPRQPEQVTAE</sequence>
<feature type="transmembrane region" description="Helical" evidence="10">
    <location>
        <begin position="1153"/>
        <end position="1177"/>
    </location>
</feature>
<keyword evidence="15" id="KW-1185">Reference proteome</keyword>
<dbReference type="FunFam" id="1.20.1560.10:FF:000229">
    <property type="entry name" value="ABC transporter, putative"/>
    <property type="match status" value="1"/>
</dbReference>
<evidence type="ECO:0000256" key="5">
    <source>
        <dbReference type="ARBA" id="ARBA00022692"/>
    </source>
</evidence>
<dbReference type="GO" id="GO:0016887">
    <property type="term" value="F:ATP hydrolysis activity"/>
    <property type="evidence" value="ECO:0007669"/>
    <property type="project" value="InterPro"/>
</dbReference>
<keyword evidence="9 10" id="KW-0472">Membrane</keyword>
<dbReference type="GO" id="GO:0005886">
    <property type="term" value="C:plasma membrane"/>
    <property type="evidence" value="ECO:0007669"/>
    <property type="project" value="UniProtKB-ARBA"/>
</dbReference>
<keyword evidence="8 10" id="KW-1133">Transmembrane helix</keyword>
<gene>
    <name evidence="14" type="ORF">OSB1V03_LOCUS1477</name>
</gene>
<comment type="similarity">
    <text evidence="3">Belongs to the ABC transporter superfamily. ABCC family. Conjugate transporter (TC 3.A.1.208) subfamily.</text>
</comment>
<protein>
    <recommendedName>
        <fullName evidence="10">XK-related protein</fullName>
    </recommendedName>
</protein>
<keyword evidence="4" id="KW-0813">Transport</keyword>
<dbReference type="PROSITE" id="PS50893">
    <property type="entry name" value="ABC_TRANSPORTER_2"/>
    <property type="match status" value="1"/>
</dbReference>
<feature type="region of interest" description="Disordered" evidence="11">
    <location>
        <begin position="836"/>
        <end position="903"/>
    </location>
</feature>
<dbReference type="InterPro" id="IPR050173">
    <property type="entry name" value="ABC_transporter_C-like"/>
</dbReference>
<dbReference type="PANTHER" id="PTHR24223">
    <property type="entry name" value="ATP-BINDING CASSETTE SUB-FAMILY C"/>
    <property type="match status" value="1"/>
</dbReference>
<evidence type="ECO:0000256" key="6">
    <source>
        <dbReference type="ARBA" id="ARBA00022741"/>
    </source>
</evidence>
<feature type="transmembrane region" description="Helical" evidence="10">
    <location>
        <begin position="1243"/>
        <end position="1269"/>
    </location>
</feature>
<keyword evidence="5 10" id="KW-0812">Transmembrane</keyword>
<dbReference type="PANTHER" id="PTHR24223:SF456">
    <property type="entry name" value="MULTIDRUG RESISTANCE-ASSOCIATED PROTEIN LETHAL(2)03659"/>
    <property type="match status" value="1"/>
</dbReference>
<reference evidence="14" key="1">
    <citation type="submission" date="2020-11" db="EMBL/GenBank/DDBJ databases">
        <authorList>
            <person name="Tran Van P."/>
        </authorList>
    </citation>
    <scope>NUCLEOTIDE SEQUENCE</scope>
</reference>
<proteinExistence type="inferred from homology"/>
<feature type="transmembrane region" description="Helical" evidence="10">
    <location>
        <begin position="982"/>
        <end position="1003"/>
    </location>
</feature>
<evidence type="ECO:0000256" key="4">
    <source>
        <dbReference type="ARBA" id="ARBA00022448"/>
    </source>
</evidence>
<dbReference type="PROSITE" id="PS50929">
    <property type="entry name" value="ABC_TM1F"/>
    <property type="match status" value="1"/>
</dbReference>
<dbReference type="Gene3D" id="3.40.50.300">
    <property type="entry name" value="P-loop containing nucleotide triphosphate hydrolases"/>
    <property type="match status" value="1"/>
</dbReference>
<dbReference type="InterPro" id="IPR036640">
    <property type="entry name" value="ABC1_TM_sf"/>
</dbReference>
<feature type="transmembrane region" description="Helical" evidence="10">
    <location>
        <begin position="1217"/>
        <end position="1237"/>
    </location>
</feature>
<evidence type="ECO:0000256" key="7">
    <source>
        <dbReference type="ARBA" id="ARBA00022840"/>
    </source>
</evidence>
<evidence type="ECO:0000313" key="14">
    <source>
        <dbReference type="EMBL" id="CAD7620997.1"/>
    </source>
</evidence>
<evidence type="ECO:0000259" key="12">
    <source>
        <dbReference type="PROSITE" id="PS50893"/>
    </source>
</evidence>
<dbReference type="Pfam" id="PF00005">
    <property type="entry name" value="ABC_tran"/>
    <property type="match status" value="1"/>
</dbReference>
<evidence type="ECO:0000256" key="11">
    <source>
        <dbReference type="SAM" id="MobiDB-lite"/>
    </source>
</evidence>
<dbReference type="InterPro" id="IPR003439">
    <property type="entry name" value="ABC_transporter-like_ATP-bd"/>
</dbReference>
<evidence type="ECO:0000259" key="13">
    <source>
        <dbReference type="PROSITE" id="PS50929"/>
    </source>
</evidence>
<dbReference type="InterPro" id="IPR011527">
    <property type="entry name" value="ABC1_TM_dom"/>
</dbReference>
<keyword evidence="7" id="KW-0067">ATP-binding</keyword>
<dbReference type="InterPro" id="IPR003593">
    <property type="entry name" value="AAA+_ATPase"/>
</dbReference>
<feature type="domain" description="ABC transporter" evidence="12">
    <location>
        <begin position="232"/>
        <end position="463"/>
    </location>
</feature>
<dbReference type="Proteomes" id="UP000759131">
    <property type="component" value="Unassembled WGS sequence"/>
</dbReference>
<evidence type="ECO:0000256" key="8">
    <source>
        <dbReference type="ARBA" id="ARBA00022989"/>
    </source>
</evidence>
<dbReference type="FunFam" id="3.40.50.300:FF:000163">
    <property type="entry name" value="Multidrug resistance-associated protein member 4"/>
    <property type="match status" value="1"/>
</dbReference>